<proteinExistence type="predicted"/>
<organism evidence="8 9">
    <name type="scientific">Aquimonas voraii</name>
    <dbReference type="NCBI Taxonomy" id="265719"/>
    <lineage>
        <taxon>Bacteria</taxon>
        <taxon>Pseudomonadati</taxon>
        <taxon>Pseudomonadota</taxon>
        <taxon>Gammaproteobacteria</taxon>
        <taxon>Lysobacterales</taxon>
        <taxon>Lysobacteraceae</taxon>
        <taxon>Aquimonas</taxon>
    </lineage>
</organism>
<name>A0A1G6SNU0_9GAMM</name>
<dbReference type="PANTHER" id="PTHR42776:SF27">
    <property type="entry name" value="DIPEPTIDYL PEPTIDASE FAMILY MEMBER 6"/>
    <property type="match status" value="1"/>
</dbReference>
<dbReference type="SUPFAM" id="SSF82171">
    <property type="entry name" value="DPP6 N-terminal domain-like"/>
    <property type="match status" value="1"/>
</dbReference>
<dbReference type="Proteomes" id="UP000199603">
    <property type="component" value="Unassembled WGS sequence"/>
</dbReference>
<dbReference type="Pfam" id="PF00326">
    <property type="entry name" value="Peptidase_S9"/>
    <property type="match status" value="1"/>
</dbReference>
<dbReference type="Gene3D" id="2.120.10.30">
    <property type="entry name" value="TolB, C-terminal domain"/>
    <property type="match status" value="2"/>
</dbReference>
<evidence type="ECO:0000259" key="7">
    <source>
        <dbReference type="Pfam" id="PF00326"/>
    </source>
</evidence>
<sequence>MPNAPLSCPPAPSHPLVVLLARSAAVLVGGVVGLALALPACAEERPPLMPPDVFDLEWASQPELSPDARQVVYLRNHFDKQNDRRRGHLWLLDLERGTHRPLTTGRSGDGAAIWSPNGDRIAWVSAREGKSQIWVRWMDTGATSEISQLERSPSGLSWSPDGRWLAFSMAVPAPTQPLAKLPPKPEGANWAPAAKLIEDIGYRADGRGYTEPAYTHVFVLPAEGGTPRQVTQGKVNHRGSPRWLDGETLLVSANYAGNAALDPMESELYRVDLLTGAATALTARKGPDMQPALSPDGKRIAYIGFDDQRRGYTQTGLYLLELGSGESRRLLADFDHAIDSPSWDGRGRIVFSYDRQGETHVARIDPRSERIEVLARDLGGTAMGRPYPGGSFSVAGERVAYTLGTALAPAEVGLIERGRARALTDLNSDVLPQRELARIEEIWTKSGHDGLDIQSWIALPPGFDPSKKYPLLLEIHGGPYANYGPRFAPEIQLYASAGYVVLYSNPRGSTSYGQAFADHIHHNYPSQDYDDLMSAVDAVVARGYVDPAQLFVTGGSGGGVLTAWIIGKTERFRAAVVAKPVINWTSFVLTADFYPLFSQYWFPSMPWEDPMHYWNRSPLSLVGNVRTPTMLVTGEDDYRTPISETEQYYQALKLRGVPAAMLRIPGAGHGINARPSQMLAQVLNTLGWFERYKAGNGESGMENR</sequence>
<evidence type="ECO:0000256" key="3">
    <source>
        <dbReference type="ARBA" id="ARBA00022990"/>
    </source>
</evidence>
<evidence type="ECO:0000256" key="5">
    <source>
        <dbReference type="ARBA" id="ARBA00032596"/>
    </source>
</evidence>
<evidence type="ECO:0000256" key="6">
    <source>
        <dbReference type="ARBA" id="ARBA00045885"/>
    </source>
</evidence>
<protein>
    <recommendedName>
        <fullName evidence="5">Acyl-peptide hydrolase</fullName>
    </recommendedName>
    <alternativeName>
        <fullName evidence="4">Acylaminoacyl-peptidase</fullName>
    </alternativeName>
</protein>
<dbReference type="PANTHER" id="PTHR42776">
    <property type="entry name" value="SERINE PEPTIDASE S9 FAMILY MEMBER"/>
    <property type="match status" value="1"/>
</dbReference>
<evidence type="ECO:0000256" key="2">
    <source>
        <dbReference type="ARBA" id="ARBA00022825"/>
    </source>
</evidence>
<dbReference type="InterPro" id="IPR002471">
    <property type="entry name" value="Pept_S9_AS"/>
</dbReference>
<dbReference type="STRING" id="265719.SAMN04488509_101615"/>
<dbReference type="RefSeq" id="WP_091238676.1">
    <property type="nucleotide sequence ID" value="NZ_FNAG01000001.1"/>
</dbReference>
<dbReference type="Gene3D" id="3.40.50.1820">
    <property type="entry name" value="alpha/beta hydrolase"/>
    <property type="match status" value="1"/>
</dbReference>
<dbReference type="SUPFAM" id="SSF53474">
    <property type="entry name" value="alpha/beta-Hydrolases"/>
    <property type="match status" value="1"/>
</dbReference>
<feature type="domain" description="Peptidase S9 prolyl oligopeptidase catalytic" evidence="7">
    <location>
        <begin position="486"/>
        <end position="692"/>
    </location>
</feature>
<evidence type="ECO:0000256" key="1">
    <source>
        <dbReference type="ARBA" id="ARBA00022801"/>
    </source>
</evidence>
<keyword evidence="9" id="KW-1185">Reference proteome</keyword>
<evidence type="ECO:0000313" key="9">
    <source>
        <dbReference type="Proteomes" id="UP000199603"/>
    </source>
</evidence>
<dbReference type="GO" id="GO:0004252">
    <property type="term" value="F:serine-type endopeptidase activity"/>
    <property type="evidence" value="ECO:0007669"/>
    <property type="project" value="InterPro"/>
</dbReference>
<dbReference type="PROSITE" id="PS00708">
    <property type="entry name" value="PRO_ENDOPEP_SER"/>
    <property type="match status" value="1"/>
</dbReference>
<keyword evidence="1" id="KW-0378">Hydrolase</keyword>
<keyword evidence="3" id="KW-0007">Acetylation</keyword>
<evidence type="ECO:0000256" key="4">
    <source>
        <dbReference type="ARBA" id="ARBA00032284"/>
    </source>
</evidence>
<comment type="function">
    <text evidence="6">This enzyme catalyzes the hydrolysis of the N-terminal peptide bond of an N-acetylated peptide to generate an N-acetylated amino acid and a peptide with a free N-terminus. It preferentially cleaves off Ac-Ala, Ac-Met and Ac-Ser. Also, involved in the degradation of oxidized and glycated proteins.</text>
</comment>
<dbReference type="InterPro" id="IPR001375">
    <property type="entry name" value="Peptidase_S9_cat"/>
</dbReference>
<keyword evidence="2" id="KW-0720">Serine protease</keyword>
<dbReference type="EMBL" id="FNAG01000001">
    <property type="protein sequence ID" value="SDD18590.1"/>
    <property type="molecule type" value="Genomic_DNA"/>
</dbReference>
<dbReference type="InterPro" id="IPR011042">
    <property type="entry name" value="6-blade_b-propeller_TolB-like"/>
</dbReference>
<dbReference type="InterPro" id="IPR029058">
    <property type="entry name" value="AB_hydrolase_fold"/>
</dbReference>
<reference evidence="8 9" key="1">
    <citation type="submission" date="2016-10" db="EMBL/GenBank/DDBJ databases">
        <authorList>
            <person name="de Groot N.N."/>
        </authorList>
    </citation>
    <scope>NUCLEOTIDE SEQUENCE [LARGE SCALE GENOMIC DNA]</scope>
    <source>
        <strain evidence="8 9">DSM 16957</strain>
    </source>
</reference>
<dbReference type="GO" id="GO:0006508">
    <property type="term" value="P:proteolysis"/>
    <property type="evidence" value="ECO:0007669"/>
    <property type="project" value="InterPro"/>
</dbReference>
<dbReference type="InterPro" id="IPR011659">
    <property type="entry name" value="WD40"/>
</dbReference>
<keyword evidence="2" id="KW-0645">Protease</keyword>
<evidence type="ECO:0000313" key="8">
    <source>
        <dbReference type="EMBL" id="SDD18590.1"/>
    </source>
</evidence>
<gene>
    <name evidence="8" type="ORF">SAMN04488509_101615</name>
</gene>
<dbReference type="AlphaFoldDB" id="A0A1G6SNU0"/>
<accession>A0A1G6SNU0</accession>
<dbReference type="Pfam" id="PF07676">
    <property type="entry name" value="PD40"/>
    <property type="match status" value="3"/>
</dbReference>
<dbReference type="OrthoDB" id="9812921at2"/>